<gene>
    <name evidence="2" type="ORF">AB3X52_01405</name>
</gene>
<proteinExistence type="predicted"/>
<keyword evidence="3" id="KW-1185">Reference proteome</keyword>
<feature type="compositionally biased region" description="Low complexity" evidence="1">
    <location>
        <begin position="261"/>
        <end position="274"/>
    </location>
</feature>
<dbReference type="SUPFAM" id="SSF88713">
    <property type="entry name" value="Glycoside hydrolase/deacetylase"/>
    <property type="match status" value="1"/>
</dbReference>
<name>A0ABV3SV71_9ACTN</name>
<reference evidence="2 3" key="1">
    <citation type="submission" date="2024-07" db="EMBL/GenBank/DDBJ databases">
        <authorList>
            <person name="Lee S."/>
            <person name="Kang M."/>
        </authorList>
    </citation>
    <scope>NUCLEOTIDE SEQUENCE [LARGE SCALE GENOMIC DNA]</scope>
    <source>
        <strain evidence="2 3">DS6</strain>
    </source>
</reference>
<sequence>MPQVLIKADDLRVGALSPRWRAFLEFCAEKGIHANVGIMGGWTQKGGDDDHPKPAEAKEMLSWLLAQPTLHIWNHGFTHLGDRDAGTSEFKGASAEAQALAIRKTQDRVEALCGARMNAFGAPFNWTDHNTVVALQQFPEITYSFYTPYVPGKVNLHHELFVTCEPFAGESKPGAPRRFALEQALARSQHFRDVGRSFVLQVHPNRWVEGSLQDFATFLETLTAQGYAAGTIESFAEQDLFAGPQTRARPLPHRMAGRNQTNAASAGAATNPPARTSTPQVTAAAVETPSARPHWTQKVPTSLRRAVPEAWRKRLRGTR</sequence>
<evidence type="ECO:0000313" key="3">
    <source>
        <dbReference type="Proteomes" id="UP001556631"/>
    </source>
</evidence>
<accession>A0ABV3SV71</accession>
<dbReference type="InterPro" id="IPR011330">
    <property type="entry name" value="Glyco_hydro/deAcase_b/a-brl"/>
</dbReference>
<dbReference type="Pfam" id="PF10096">
    <property type="entry name" value="DUF2334"/>
    <property type="match status" value="1"/>
</dbReference>
<dbReference type="RefSeq" id="WP_367990910.1">
    <property type="nucleotide sequence ID" value="NZ_JBFPJR010000002.1"/>
</dbReference>
<dbReference type="Gene3D" id="3.20.20.370">
    <property type="entry name" value="Glycoside hydrolase/deacetylase"/>
    <property type="match status" value="1"/>
</dbReference>
<organism evidence="2 3">
    <name type="scientific">Nocardioides eburneus</name>
    <dbReference type="NCBI Taxonomy" id="3231482"/>
    <lineage>
        <taxon>Bacteria</taxon>
        <taxon>Bacillati</taxon>
        <taxon>Actinomycetota</taxon>
        <taxon>Actinomycetes</taxon>
        <taxon>Propionibacteriales</taxon>
        <taxon>Nocardioidaceae</taxon>
        <taxon>Nocardioides</taxon>
    </lineage>
</organism>
<dbReference type="EMBL" id="JBFPJR010000002">
    <property type="protein sequence ID" value="MEX0426257.1"/>
    <property type="molecule type" value="Genomic_DNA"/>
</dbReference>
<evidence type="ECO:0000313" key="2">
    <source>
        <dbReference type="EMBL" id="MEX0426257.1"/>
    </source>
</evidence>
<comment type="caution">
    <text evidence="2">The sequence shown here is derived from an EMBL/GenBank/DDBJ whole genome shotgun (WGS) entry which is preliminary data.</text>
</comment>
<feature type="region of interest" description="Disordered" evidence="1">
    <location>
        <begin position="259"/>
        <end position="303"/>
    </location>
</feature>
<protein>
    <submittedName>
        <fullName evidence="2">DUF2334 domain-containing protein</fullName>
    </submittedName>
</protein>
<evidence type="ECO:0000256" key="1">
    <source>
        <dbReference type="SAM" id="MobiDB-lite"/>
    </source>
</evidence>
<dbReference type="InterPro" id="IPR018763">
    <property type="entry name" value="DUF2334"/>
</dbReference>
<dbReference type="Proteomes" id="UP001556631">
    <property type="component" value="Unassembled WGS sequence"/>
</dbReference>